<reference evidence="2 3" key="1">
    <citation type="submission" date="2018-04" db="EMBL/GenBank/DDBJ databases">
        <title>The genome of golden apple snail Pomacea canaliculata provides insight into stress tolerance and invasive adaptation.</title>
        <authorList>
            <person name="Liu C."/>
            <person name="Liu B."/>
            <person name="Ren Y."/>
            <person name="Zhang Y."/>
            <person name="Wang H."/>
            <person name="Li S."/>
            <person name="Jiang F."/>
            <person name="Yin L."/>
            <person name="Zhang G."/>
            <person name="Qian W."/>
            <person name="Fan W."/>
        </authorList>
    </citation>
    <scope>NUCLEOTIDE SEQUENCE [LARGE SCALE GENOMIC DNA]</scope>
    <source>
        <strain evidence="2">SZHN2017</strain>
        <tissue evidence="2">Muscle</tissue>
    </source>
</reference>
<evidence type="ECO:0000313" key="3">
    <source>
        <dbReference type="Proteomes" id="UP000245119"/>
    </source>
</evidence>
<sequence>MNSLATHTDAHLAGTRDREGQRCGPAAVKRDIAGDEDQRSDVVARATGRVQKRESFSDSTGTWCLRLHERRTTKSCCCFEDNTDHQVLLRVNQRILQSPLKEKLSERLHEVQAQVP</sequence>
<feature type="compositionally biased region" description="Basic and acidic residues" evidence="1">
    <location>
        <begin position="8"/>
        <end position="21"/>
    </location>
</feature>
<evidence type="ECO:0000313" key="2">
    <source>
        <dbReference type="EMBL" id="PVD25231.1"/>
    </source>
</evidence>
<comment type="caution">
    <text evidence="2">The sequence shown here is derived from an EMBL/GenBank/DDBJ whole genome shotgun (WGS) entry which is preliminary data.</text>
</comment>
<gene>
    <name evidence="2" type="ORF">C0Q70_15729</name>
</gene>
<evidence type="ECO:0000256" key="1">
    <source>
        <dbReference type="SAM" id="MobiDB-lite"/>
    </source>
</evidence>
<keyword evidence="3" id="KW-1185">Reference proteome</keyword>
<name>A0A2T7NVN0_POMCA</name>
<dbReference type="EMBL" id="PZQS01000009">
    <property type="protein sequence ID" value="PVD25231.1"/>
    <property type="molecule type" value="Genomic_DNA"/>
</dbReference>
<proteinExistence type="predicted"/>
<dbReference type="Proteomes" id="UP000245119">
    <property type="component" value="Linkage Group LG9"/>
</dbReference>
<feature type="region of interest" description="Disordered" evidence="1">
    <location>
        <begin position="1"/>
        <end position="40"/>
    </location>
</feature>
<protein>
    <submittedName>
        <fullName evidence="2">Uncharacterized protein</fullName>
    </submittedName>
</protein>
<organism evidence="2 3">
    <name type="scientific">Pomacea canaliculata</name>
    <name type="common">Golden apple snail</name>
    <dbReference type="NCBI Taxonomy" id="400727"/>
    <lineage>
        <taxon>Eukaryota</taxon>
        <taxon>Metazoa</taxon>
        <taxon>Spiralia</taxon>
        <taxon>Lophotrochozoa</taxon>
        <taxon>Mollusca</taxon>
        <taxon>Gastropoda</taxon>
        <taxon>Caenogastropoda</taxon>
        <taxon>Architaenioglossa</taxon>
        <taxon>Ampullarioidea</taxon>
        <taxon>Ampullariidae</taxon>
        <taxon>Pomacea</taxon>
    </lineage>
</organism>
<feature type="compositionally biased region" description="Basic and acidic residues" evidence="1">
    <location>
        <begin position="28"/>
        <end position="40"/>
    </location>
</feature>
<accession>A0A2T7NVN0</accession>
<dbReference type="AlphaFoldDB" id="A0A2T7NVN0"/>